<evidence type="ECO:0000313" key="10">
    <source>
        <dbReference type="Proteomes" id="UP000313849"/>
    </source>
</evidence>
<keyword evidence="3 6" id="KW-0479">Metal-binding</keyword>
<keyword evidence="10" id="KW-1185">Reference proteome</keyword>
<dbReference type="InterPro" id="IPR029060">
    <property type="entry name" value="PIN-like_dom_sf"/>
</dbReference>
<keyword evidence="5 6" id="KW-0460">Magnesium</keyword>
<comment type="cofactor">
    <cofactor evidence="6">
        <name>Mg(2+)</name>
        <dbReference type="ChEBI" id="CHEBI:18420"/>
    </cofactor>
</comment>
<feature type="binding site" evidence="6">
    <location>
        <position position="130"/>
    </location>
    <ligand>
        <name>Mg(2+)</name>
        <dbReference type="ChEBI" id="CHEBI:18420"/>
    </ligand>
</feature>
<comment type="function">
    <text evidence="6">Toxic component of a toxin-antitoxin (TA) system. An RNase.</text>
</comment>
<feature type="compositionally biased region" description="Low complexity" evidence="7">
    <location>
        <begin position="1"/>
        <end position="12"/>
    </location>
</feature>
<dbReference type="OrthoDB" id="5082781at2"/>
<organism evidence="9 10">
    <name type="scientific">Miniimonas arenae</name>
    <dbReference type="NCBI Taxonomy" id="676201"/>
    <lineage>
        <taxon>Bacteria</taxon>
        <taxon>Bacillati</taxon>
        <taxon>Actinomycetota</taxon>
        <taxon>Actinomycetes</taxon>
        <taxon>Micrococcales</taxon>
        <taxon>Beutenbergiaceae</taxon>
        <taxon>Miniimonas</taxon>
    </lineage>
</organism>
<evidence type="ECO:0000256" key="7">
    <source>
        <dbReference type="SAM" id="MobiDB-lite"/>
    </source>
</evidence>
<keyword evidence="4 6" id="KW-0378">Hydrolase</keyword>
<keyword evidence="1 6" id="KW-1277">Toxin-antitoxin system</keyword>
<reference evidence="9 10" key="1">
    <citation type="submission" date="2019-06" db="EMBL/GenBank/DDBJ databases">
        <title>Draft genome sequence of Miniimonas arenae KCTC 19750T isolated from sea sand.</title>
        <authorList>
            <person name="Park S.-J."/>
        </authorList>
    </citation>
    <scope>NUCLEOTIDE SEQUENCE [LARGE SCALE GENOMIC DNA]</scope>
    <source>
        <strain evidence="9 10">KCTC 19750</strain>
    </source>
</reference>
<feature type="binding site" evidence="6">
    <location>
        <position position="42"/>
    </location>
    <ligand>
        <name>Mg(2+)</name>
        <dbReference type="ChEBI" id="CHEBI:18420"/>
    </ligand>
</feature>
<evidence type="ECO:0000313" key="9">
    <source>
        <dbReference type="EMBL" id="TNU73625.1"/>
    </source>
</evidence>
<keyword evidence="6" id="KW-0800">Toxin</keyword>
<evidence type="ECO:0000256" key="3">
    <source>
        <dbReference type="ARBA" id="ARBA00022723"/>
    </source>
</evidence>
<dbReference type="InterPro" id="IPR002716">
    <property type="entry name" value="PIN_dom"/>
</dbReference>
<dbReference type="CDD" id="cd09874">
    <property type="entry name" value="PIN_MT3492-like"/>
    <property type="match status" value="1"/>
</dbReference>
<dbReference type="GO" id="GO:0004540">
    <property type="term" value="F:RNA nuclease activity"/>
    <property type="evidence" value="ECO:0007669"/>
    <property type="project" value="InterPro"/>
</dbReference>
<dbReference type="AlphaFoldDB" id="A0A5C5BCC4"/>
<protein>
    <recommendedName>
        <fullName evidence="6">Ribonuclease VapC</fullName>
        <shortName evidence="6">RNase VapC</shortName>
        <ecNumber evidence="6">3.1.-.-</ecNumber>
    </recommendedName>
    <alternativeName>
        <fullName evidence="6">Toxin VapC</fullName>
    </alternativeName>
</protein>
<keyword evidence="2 6" id="KW-0540">Nuclease</keyword>
<dbReference type="Gene3D" id="3.40.50.1010">
    <property type="entry name" value="5'-nuclease"/>
    <property type="match status" value="1"/>
</dbReference>
<sequence length="165" mass="17766">MARRAPGAAGTRPLRRRDRRRDRDGPRGLGVSRRPGGRIYLDTCVLIYAVESADARGDVVRDRLARTPSSLVVSPLVAMEALVGPIRSGDIEIRDRYVAVLGLLDVVELPMPVFLRAAELRASTGLRTPDALHLAAAQVHGCAALWTNDDRLAAASRGLALNVLA</sequence>
<evidence type="ECO:0000256" key="4">
    <source>
        <dbReference type="ARBA" id="ARBA00022801"/>
    </source>
</evidence>
<evidence type="ECO:0000259" key="8">
    <source>
        <dbReference type="Pfam" id="PF01850"/>
    </source>
</evidence>
<dbReference type="GO" id="GO:0016787">
    <property type="term" value="F:hydrolase activity"/>
    <property type="evidence" value="ECO:0007669"/>
    <property type="project" value="UniProtKB-KW"/>
</dbReference>
<dbReference type="GO" id="GO:0000287">
    <property type="term" value="F:magnesium ion binding"/>
    <property type="evidence" value="ECO:0007669"/>
    <property type="project" value="UniProtKB-UniRule"/>
</dbReference>
<accession>A0A5C5BCC4</accession>
<dbReference type="GO" id="GO:0090729">
    <property type="term" value="F:toxin activity"/>
    <property type="evidence" value="ECO:0007669"/>
    <property type="project" value="UniProtKB-KW"/>
</dbReference>
<comment type="similarity">
    <text evidence="6">Belongs to the PINc/VapC protein family.</text>
</comment>
<dbReference type="EMBL" id="VENP01000038">
    <property type="protein sequence ID" value="TNU73625.1"/>
    <property type="molecule type" value="Genomic_DNA"/>
</dbReference>
<dbReference type="SUPFAM" id="SSF88723">
    <property type="entry name" value="PIN domain-like"/>
    <property type="match status" value="1"/>
</dbReference>
<feature type="region of interest" description="Disordered" evidence="7">
    <location>
        <begin position="1"/>
        <end position="31"/>
    </location>
</feature>
<gene>
    <name evidence="6" type="primary">vapC</name>
    <name evidence="9" type="ORF">FH969_10445</name>
</gene>
<dbReference type="EC" id="3.1.-.-" evidence="6"/>
<proteinExistence type="inferred from homology"/>
<dbReference type="HAMAP" id="MF_00265">
    <property type="entry name" value="VapC_Nob1"/>
    <property type="match status" value="1"/>
</dbReference>
<dbReference type="Pfam" id="PF01850">
    <property type="entry name" value="PIN"/>
    <property type="match status" value="1"/>
</dbReference>
<evidence type="ECO:0000256" key="1">
    <source>
        <dbReference type="ARBA" id="ARBA00022649"/>
    </source>
</evidence>
<evidence type="ECO:0000256" key="5">
    <source>
        <dbReference type="ARBA" id="ARBA00022842"/>
    </source>
</evidence>
<evidence type="ECO:0000256" key="2">
    <source>
        <dbReference type="ARBA" id="ARBA00022722"/>
    </source>
</evidence>
<dbReference type="Proteomes" id="UP000313849">
    <property type="component" value="Unassembled WGS sequence"/>
</dbReference>
<evidence type="ECO:0000256" key="6">
    <source>
        <dbReference type="HAMAP-Rule" id="MF_00265"/>
    </source>
</evidence>
<feature type="domain" description="PIN" evidence="8">
    <location>
        <begin position="39"/>
        <end position="155"/>
    </location>
</feature>
<name>A0A5C5BCC4_9MICO</name>
<dbReference type="InterPro" id="IPR022907">
    <property type="entry name" value="VapC_family"/>
</dbReference>
<comment type="caution">
    <text evidence="9">The sequence shown here is derived from an EMBL/GenBank/DDBJ whole genome shotgun (WGS) entry which is preliminary data.</text>
</comment>